<name>A0A4U1I4C9_9BURK</name>
<evidence type="ECO:0000259" key="2">
    <source>
        <dbReference type="SMART" id="SM00062"/>
    </source>
</evidence>
<dbReference type="PANTHER" id="PTHR35936">
    <property type="entry name" value="MEMBRANE-BOUND LYTIC MUREIN TRANSGLYCOSYLASE F"/>
    <property type="match status" value="1"/>
</dbReference>
<keyword evidence="1" id="KW-0732">Signal</keyword>
<evidence type="ECO:0000313" key="3">
    <source>
        <dbReference type="EMBL" id="TKC88057.1"/>
    </source>
</evidence>
<gene>
    <name evidence="3" type="ORF">FAZ69_15410</name>
</gene>
<proteinExistence type="predicted"/>
<dbReference type="Proteomes" id="UP000305539">
    <property type="component" value="Unassembled WGS sequence"/>
</dbReference>
<sequence length="240" mass="25528">MKVTIAYLEEPPFYWTDRDHSVTGSDIELADVVLRAIGVSSIEHHLTSFEELLPGVQEGRWDMNVPIFVTAERAERVAFSAPVWALGDGFLLQGGNPKALASYEAVAARSEARLGIVAGTVQLDAAKSAGVSDSQIAVFKDQPAAVAALLTGKIDAYASTAIGSRALAGANEELEAVAHKMSKEGKAPVGAFSFNKSNHGLLQAVNEQLRKYLGSSDHRARMAKYGLTETEIDSVAAGEK</sequence>
<dbReference type="SMART" id="SM00062">
    <property type="entry name" value="PBPb"/>
    <property type="match status" value="1"/>
</dbReference>
<keyword evidence="4" id="KW-1185">Reference proteome</keyword>
<feature type="domain" description="Solute-binding protein family 3/N-terminal" evidence="2">
    <location>
        <begin position="2"/>
        <end position="229"/>
    </location>
</feature>
<dbReference type="Pfam" id="PF00497">
    <property type="entry name" value="SBP_bac_3"/>
    <property type="match status" value="1"/>
</dbReference>
<protein>
    <submittedName>
        <fullName evidence="3">Transporter substrate-binding domain-containing protein</fullName>
    </submittedName>
</protein>
<dbReference type="OrthoDB" id="9768183at2"/>
<organism evidence="3 4">
    <name type="scientific">Trinickia terrae</name>
    <dbReference type="NCBI Taxonomy" id="2571161"/>
    <lineage>
        <taxon>Bacteria</taxon>
        <taxon>Pseudomonadati</taxon>
        <taxon>Pseudomonadota</taxon>
        <taxon>Betaproteobacteria</taxon>
        <taxon>Burkholderiales</taxon>
        <taxon>Burkholderiaceae</taxon>
        <taxon>Trinickia</taxon>
    </lineage>
</organism>
<evidence type="ECO:0000256" key="1">
    <source>
        <dbReference type="ARBA" id="ARBA00022729"/>
    </source>
</evidence>
<comment type="caution">
    <text evidence="3">The sequence shown here is derived from an EMBL/GenBank/DDBJ whole genome shotgun (WGS) entry which is preliminary data.</text>
</comment>
<evidence type="ECO:0000313" key="4">
    <source>
        <dbReference type="Proteomes" id="UP000305539"/>
    </source>
</evidence>
<dbReference type="RefSeq" id="WP_136896319.1">
    <property type="nucleotide sequence ID" value="NZ_SWJE01000008.1"/>
</dbReference>
<dbReference type="Gene3D" id="3.40.190.10">
    <property type="entry name" value="Periplasmic binding protein-like II"/>
    <property type="match status" value="2"/>
</dbReference>
<dbReference type="AlphaFoldDB" id="A0A4U1I4C9"/>
<dbReference type="EMBL" id="SWJE01000008">
    <property type="protein sequence ID" value="TKC88057.1"/>
    <property type="molecule type" value="Genomic_DNA"/>
</dbReference>
<dbReference type="PANTHER" id="PTHR35936:SF17">
    <property type="entry name" value="ARGININE-BINDING EXTRACELLULAR PROTEIN ARTP"/>
    <property type="match status" value="1"/>
</dbReference>
<dbReference type="InterPro" id="IPR001638">
    <property type="entry name" value="Solute-binding_3/MltF_N"/>
</dbReference>
<reference evidence="3 4" key="1">
    <citation type="submission" date="2019-04" db="EMBL/GenBank/DDBJ databases">
        <title>Trinickia sp. 7GSK02, isolated from subtropical forest soil.</title>
        <authorList>
            <person name="Gao Z.-H."/>
            <person name="Qiu L.-H."/>
        </authorList>
    </citation>
    <scope>NUCLEOTIDE SEQUENCE [LARGE SCALE GENOMIC DNA]</scope>
    <source>
        <strain evidence="3 4">7GSK02</strain>
    </source>
</reference>
<dbReference type="SUPFAM" id="SSF53850">
    <property type="entry name" value="Periplasmic binding protein-like II"/>
    <property type="match status" value="1"/>
</dbReference>
<accession>A0A4U1I4C9</accession>